<sequence length="380" mass="42531">MTKEVLESDVYEVFERIQDPNLVYPDYYLNPFHAYDEGNISWLVAVETEPATMSIAKRAIPEATPIEEASQIIRDNWLNVIEEHHLKYSGNSQVNDILDIGCSIGVSTRYLTEKFPSAQAVGLDLSSYFLAVVAQREEKLSRPKPIRWVHANGEATGLSSNSFDLVSLAYVCHECPARAITGLVKEAFKVLRPGGTIALTDNSPKSKVLQFVVGASPTTFKTILSKHAQEESKALTRKTRILDVVYNSSNNELVRTQTLVNSAIVQVDAAPFKQWYLTHCGVDIGRKKKMHVAKKDATEEQDGEAIVEETKKSNHVQKKIEKRQQDRAVDTHIEEQFGSGRLLACISARPGQCGRANGYILEGKELEFDMKKLQSITHRK</sequence>
<accession>A0A1D6I0D9</accession>
<evidence type="ECO:0000313" key="5">
    <source>
        <dbReference type="EMBL" id="ONM53745.1"/>
    </source>
</evidence>
<dbReference type="InterPro" id="IPR042563">
    <property type="entry name" value="Ribosomal_protein_eS8_euk"/>
</dbReference>
<dbReference type="CDD" id="cd11380">
    <property type="entry name" value="Ribosomal_S8e_like"/>
    <property type="match status" value="1"/>
</dbReference>
<dbReference type="GO" id="GO:1990904">
    <property type="term" value="C:ribonucleoprotein complex"/>
    <property type="evidence" value="ECO:0007669"/>
    <property type="project" value="UniProtKB-KW"/>
</dbReference>
<dbReference type="ExpressionAtlas" id="A0A1D6I0D9">
    <property type="expression patterns" value="baseline and differential"/>
</dbReference>
<dbReference type="FunFam" id="1.10.168.20:FF:000002">
    <property type="entry name" value="40S ribosomal protein S8"/>
    <property type="match status" value="1"/>
</dbReference>
<evidence type="ECO:0000256" key="3">
    <source>
        <dbReference type="ARBA" id="ARBA00023274"/>
    </source>
</evidence>
<dbReference type="InterPro" id="IPR022309">
    <property type="entry name" value="Ribosomal_Se8/biogenesis_NSA2"/>
</dbReference>
<evidence type="ECO:0000256" key="1">
    <source>
        <dbReference type="ARBA" id="ARBA00005257"/>
    </source>
</evidence>
<dbReference type="GO" id="GO:0006412">
    <property type="term" value="P:translation"/>
    <property type="evidence" value="ECO:0007669"/>
    <property type="project" value="InterPro"/>
</dbReference>
<dbReference type="STRING" id="4577.A0A1D6I0D9"/>
<comment type="similarity">
    <text evidence="1">Belongs to the eukaryotic ribosomal protein eS8 family.</text>
</comment>
<dbReference type="SUPFAM" id="SSF53335">
    <property type="entry name" value="S-adenosyl-L-methionine-dependent methyltransferases"/>
    <property type="match status" value="1"/>
</dbReference>
<evidence type="ECO:0000259" key="4">
    <source>
        <dbReference type="Pfam" id="PF13649"/>
    </source>
</evidence>
<proteinExistence type="inferred from homology"/>
<dbReference type="SMR" id="A0A1D6I0D9"/>
<protein>
    <submittedName>
        <fullName evidence="5">CMV 1a interacting protein 1</fullName>
    </submittedName>
</protein>
<dbReference type="GO" id="GO:0003735">
    <property type="term" value="F:structural constituent of ribosome"/>
    <property type="evidence" value="ECO:0007669"/>
    <property type="project" value="InterPro"/>
</dbReference>
<dbReference type="IntAct" id="A0A1D6I0D9">
    <property type="interactions" value="1"/>
</dbReference>
<dbReference type="GO" id="GO:0005840">
    <property type="term" value="C:ribosome"/>
    <property type="evidence" value="ECO:0007669"/>
    <property type="project" value="UniProtKB-KW"/>
</dbReference>
<dbReference type="PANTHER" id="PTHR10394">
    <property type="entry name" value="40S RIBOSOMAL PROTEIN S8"/>
    <property type="match status" value="1"/>
</dbReference>
<dbReference type="AlphaFoldDB" id="A0A1D6I0D9"/>
<evidence type="ECO:0000256" key="2">
    <source>
        <dbReference type="ARBA" id="ARBA00022980"/>
    </source>
</evidence>
<dbReference type="InterPro" id="IPR029063">
    <property type="entry name" value="SAM-dependent_MTases_sf"/>
</dbReference>
<dbReference type="PaxDb" id="4577-GRMZM2G029722_P01"/>
<name>A0A1D6I0D9_MAIZE</name>
<gene>
    <name evidence="5" type="ORF">ZEAMMB73_Zm00001d019805</name>
</gene>
<keyword evidence="2" id="KW-0689">Ribosomal protein</keyword>
<dbReference type="Pfam" id="PF01201">
    <property type="entry name" value="Ribosomal_S8e"/>
    <property type="match status" value="1"/>
</dbReference>
<organism evidence="5">
    <name type="scientific">Zea mays</name>
    <name type="common">Maize</name>
    <dbReference type="NCBI Taxonomy" id="4577"/>
    <lineage>
        <taxon>Eukaryota</taxon>
        <taxon>Viridiplantae</taxon>
        <taxon>Streptophyta</taxon>
        <taxon>Embryophyta</taxon>
        <taxon>Tracheophyta</taxon>
        <taxon>Spermatophyta</taxon>
        <taxon>Magnoliopsida</taxon>
        <taxon>Liliopsida</taxon>
        <taxon>Poales</taxon>
        <taxon>Poaceae</taxon>
        <taxon>PACMAD clade</taxon>
        <taxon>Panicoideae</taxon>
        <taxon>Andropogonodae</taxon>
        <taxon>Andropogoneae</taxon>
        <taxon>Tripsacinae</taxon>
        <taxon>Zea</taxon>
    </lineage>
</organism>
<reference evidence="5" key="1">
    <citation type="submission" date="2015-12" db="EMBL/GenBank/DDBJ databases">
        <title>Update maize B73 reference genome by single molecule sequencing technologies.</title>
        <authorList>
            <consortium name="Maize Genome Sequencing Project"/>
            <person name="Ware D."/>
        </authorList>
    </citation>
    <scope>NUCLEOTIDE SEQUENCE [LARGE SCALE GENOMIC DNA]</scope>
    <source>
        <tissue evidence="5">Seedling</tissue>
    </source>
</reference>
<dbReference type="CDD" id="cd02440">
    <property type="entry name" value="AdoMet_MTases"/>
    <property type="match status" value="1"/>
</dbReference>
<dbReference type="Pfam" id="PF13649">
    <property type="entry name" value="Methyltransf_25"/>
    <property type="match status" value="1"/>
</dbReference>
<dbReference type="eggNOG" id="KOG3283">
    <property type="taxonomic scope" value="Eukaryota"/>
</dbReference>
<dbReference type="Gene3D" id="3.40.50.150">
    <property type="entry name" value="Vaccinia Virus protein VP39"/>
    <property type="match status" value="1"/>
</dbReference>
<dbReference type="Gene3D" id="1.10.168.20">
    <property type="entry name" value="Ribosomal protein S8e, subdomain"/>
    <property type="match status" value="1"/>
</dbReference>
<dbReference type="EMBL" id="CM007650">
    <property type="protein sequence ID" value="ONM53743.1"/>
    <property type="molecule type" value="Genomic_DNA"/>
</dbReference>
<dbReference type="EMBL" id="CM007650">
    <property type="protein sequence ID" value="ONM53745.1"/>
    <property type="molecule type" value="Genomic_DNA"/>
</dbReference>
<dbReference type="Gene3D" id="2.40.10.310">
    <property type="match status" value="1"/>
</dbReference>
<dbReference type="InterPro" id="IPR041698">
    <property type="entry name" value="Methyltransf_25"/>
</dbReference>
<dbReference type="InterPro" id="IPR001047">
    <property type="entry name" value="Ribosomal_eS8"/>
</dbReference>
<feature type="domain" description="Methyltransferase" evidence="4">
    <location>
        <begin position="97"/>
        <end position="195"/>
    </location>
</feature>
<keyword evidence="3" id="KW-0687">Ribonucleoprotein</keyword>
<dbReference type="InParanoid" id="A0A1D6I0D9"/>